<dbReference type="Pfam" id="PF12862">
    <property type="entry name" value="ANAPC5"/>
    <property type="match status" value="1"/>
</dbReference>
<evidence type="ECO:0000259" key="10">
    <source>
        <dbReference type="Pfam" id="PF12862"/>
    </source>
</evidence>
<dbReference type="InterPro" id="IPR037679">
    <property type="entry name" value="Apc5"/>
</dbReference>
<dbReference type="GO" id="GO:0070979">
    <property type="term" value="P:protein K11-linked ubiquitination"/>
    <property type="evidence" value="ECO:0007669"/>
    <property type="project" value="TreeGrafter"/>
</dbReference>
<reference evidence="11" key="1">
    <citation type="journal article" date="2020" name="Fungal Divers.">
        <title>Resolving the Mortierellaceae phylogeny through synthesis of multi-gene phylogenetics and phylogenomics.</title>
        <authorList>
            <person name="Vandepol N."/>
            <person name="Liber J."/>
            <person name="Desiro A."/>
            <person name="Na H."/>
            <person name="Kennedy M."/>
            <person name="Barry K."/>
            <person name="Grigoriev I.V."/>
            <person name="Miller A.N."/>
            <person name="O'Donnell K."/>
            <person name="Stajich J.E."/>
            <person name="Bonito G."/>
        </authorList>
    </citation>
    <scope>NUCLEOTIDE SEQUENCE</scope>
    <source>
        <strain evidence="11">NRRL 2591</strain>
    </source>
</reference>
<sequence length="1024" mass="113200">MTSKRAFARTATDISLRPPQTQTFTDPDEIAEDYDDNFNDLRAGGLGDASRGRLVPDPVHAVPYLTPHKVSVLILVEFFCRNQCPPDAVQQLLLFLLDCIQDSSEYLHRDVNEFGSRVSSEAGDIVWSHLKNTLKRIKSPHHLSEFFMYKLEHDPMDGPMGEPGREIGLADLIHDPHPNAIVVENDTRILLEPSSVLGLYVRKARIEFRKLSFEEVCKCYTALEMYSSALDRPTVPSPTDQRQNSQSPGGSALMSLFDVEKYLDTQTDKLSDPGQASIPDELLAHVYEIQSRMPALAKTHYITCLHAQQMGDYEIAIQSLYRFFDYCISMQDQVLYQYALLNLAMLHARFSNYDQALVALEETIEMARSQLDQECLSYASNWLNRLTRTMPGTGSDMNKAQMLAELAGEMDEQSSHYLTSLNELNNAKQLQGESTPRALESLVKASSINMRHSLEGVGGVVNLFQSKIWGAYGNHPLSSLYSQLQLKYRPSDVDMSDATSGYTKHASDLTLNGYFEEALRVIEQAKTKFPSNTLKAAPWVQTLVQLLQRKAMSSNNLRNAEIWNQQLGSTLLNTPRLSSSNRSANKSMDSPGNGSFEDGGGGNGGTGNASGVGSTQDAQLDDTSLELQLDILMQNALLSVLVGQRQSGVNQLSEGLAILQQNQWSGTHKFTIMYLLALAEVFMESESAISAVPLLLTAATLSEDSFQRPLLLLVKLRLAEVLLYLDNVQHAKDLVDSIMSMALNQGDMFVQALAYFQSAKCLLSCVHRKRSPSSSDRRRGLQEVIVLLKHALHGYRKIDSVKDVAQVLYFQTRVYRELGQDKDVETSLTEFKTASLKLTAAQNERAPSWFSYYYTRDAFDGLLRANEPKNTTNSMPRAPSSSNLLAGGGGGGLSRTASGLLGASDGGGLRQSGSNQWSGGLKRTSSQLWQWTARAEREPVLPQHGEETMDEDGPPHVDEGVATYIVQSPVEGASDDDGTDDSEGKGSVDGVHERALDEIMSPELVDKNATPGPSQQKRRRFGSE</sequence>
<dbReference type="Gene3D" id="1.25.40.10">
    <property type="entry name" value="Tetratricopeptide repeat domain"/>
    <property type="match status" value="1"/>
</dbReference>
<gene>
    <name evidence="11" type="primary">APC5</name>
    <name evidence="11" type="ORF">EC957_001437</name>
</gene>
<comment type="similarity">
    <text evidence="1">Belongs to the APC5 family.</text>
</comment>
<feature type="region of interest" description="Disordered" evidence="9">
    <location>
        <begin position="573"/>
        <end position="617"/>
    </location>
</feature>
<feature type="region of interest" description="Disordered" evidence="9">
    <location>
        <begin position="865"/>
        <end position="891"/>
    </location>
</feature>
<evidence type="ECO:0000256" key="3">
    <source>
        <dbReference type="ARBA" id="ARBA00022618"/>
    </source>
</evidence>
<dbReference type="EMBL" id="JAAAXW010000126">
    <property type="protein sequence ID" value="KAF9542921.1"/>
    <property type="molecule type" value="Genomic_DNA"/>
</dbReference>
<dbReference type="GO" id="GO:0031145">
    <property type="term" value="P:anaphase-promoting complex-dependent catabolic process"/>
    <property type="evidence" value="ECO:0007669"/>
    <property type="project" value="TreeGrafter"/>
</dbReference>
<keyword evidence="12" id="KW-1185">Reference proteome</keyword>
<evidence type="ECO:0000256" key="1">
    <source>
        <dbReference type="ARBA" id="ARBA00007450"/>
    </source>
</evidence>
<evidence type="ECO:0000313" key="12">
    <source>
        <dbReference type="Proteomes" id="UP000723463"/>
    </source>
</evidence>
<evidence type="ECO:0000256" key="8">
    <source>
        <dbReference type="ARBA" id="ARBA00045696"/>
    </source>
</evidence>
<dbReference type="SUPFAM" id="SSF48452">
    <property type="entry name" value="TPR-like"/>
    <property type="match status" value="1"/>
</dbReference>
<evidence type="ECO:0000256" key="4">
    <source>
        <dbReference type="ARBA" id="ARBA00022776"/>
    </source>
</evidence>
<evidence type="ECO:0000256" key="7">
    <source>
        <dbReference type="ARBA" id="ARBA00031069"/>
    </source>
</evidence>
<organism evidence="11 12">
    <name type="scientific">Mortierella hygrophila</name>
    <dbReference type="NCBI Taxonomy" id="979708"/>
    <lineage>
        <taxon>Eukaryota</taxon>
        <taxon>Fungi</taxon>
        <taxon>Fungi incertae sedis</taxon>
        <taxon>Mucoromycota</taxon>
        <taxon>Mortierellomycotina</taxon>
        <taxon>Mortierellomycetes</taxon>
        <taxon>Mortierellales</taxon>
        <taxon>Mortierellaceae</taxon>
        <taxon>Mortierella</taxon>
    </lineage>
</organism>
<keyword evidence="5" id="KW-0833">Ubl conjugation pathway</keyword>
<comment type="function">
    <text evidence="8">Component of the anaphase promoting complex/cyclosome (APC/C), a cell cycle-regulated E3 ubiquitin ligase that controls progression through mitosis and the G1 phase of the cell cycle. The APC/C complex acts by mediating ubiquitination and subsequent degradation of target proteins: it mainly mediates the formation of 'Lys-11'-linked polyubiquitin chains and, to a lower extent, the formation of 'Lys-48'- and 'Lys-63'-linked polyubiquitin chains. The APC/C complex catalyzes assembly of branched 'Lys-11'-/'Lys-48'-linked branched ubiquitin chains on target proteins.</text>
</comment>
<name>A0A9P6F4S8_9FUNG</name>
<keyword evidence="3" id="KW-0132">Cell division</keyword>
<evidence type="ECO:0000313" key="11">
    <source>
        <dbReference type="EMBL" id="KAF9542921.1"/>
    </source>
</evidence>
<feature type="compositionally biased region" description="Gly residues" evidence="9">
    <location>
        <begin position="597"/>
        <end position="610"/>
    </location>
</feature>
<dbReference type="InterPro" id="IPR026000">
    <property type="entry name" value="Apc5_dom"/>
</dbReference>
<dbReference type="GO" id="GO:0005680">
    <property type="term" value="C:anaphase-promoting complex"/>
    <property type="evidence" value="ECO:0007669"/>
    <property type="project" value="InterPro"/>
</dbReference>
<dbReference type="PANTHER" id="PTHR12830:SF9">
    <property type="entry name" value="ANAPHASE-PROMOTING COMPLEX SUBUNIT 5"/>
    <property type="match status" value="1"/>
</dbReference>
<evidence type="ECO:0000256" key="6">
    <source>
        <dbReference type="ARBA" id="ARBA00023306"/>
    </source>
</evidence>
<dbReference type="PANTHER" id="PTHR12830">
    <property type="entry name" value="ANAPHASE-PROMOTING COMPLEX SUBUNIT 5"/>
    <property type="match status" value="1"/>
</dbReference>
<comment type="caution">
    <text evidence="11">The sequence shown here is derived from an EMBL/GenBank/DDBJ whole genome shotgun (WGS) entry which is preliminary data.</text>
</comment>
<evidence type="ECO:0000256" key="5">
    <source>
        <dbReference type="ARBA" id="ARBA00022786"/>
    </source>
</evidence>
<dbReference type="InterPro" id="IPR011990">
    <property type="entry name" value="TPR-like_helical_dom_sf"/>
</dbReference>
<evidence type="ECO:0000256" key="9">
    <source>
        <dbReference type="SAM" id="MobiDB-lite"/>
    </source>
</evidence>
<accession>A0A9P6F4S8</accession>
<dbReference type="GO" id="GO:0045842">
    <property type="term" value="P:positive regulation of mitotic metaphase/anaphase transition"/>
    <property type="evidence" value="ECO:0007669"/>
    <property type="project" value="TreeGrafter"/>
</dbReference>
<dbReference type="GO" id="GO:0051301">
    <property type="term" value="P:cell division"/>
    <property type="evidence" value="ECO:0007669"/>
    <property type="project" value="UniProtKB-KW"/>
</dbReference>
<keyword evidence="4" id="KW-0498">Mitosis</keyword>
<feature type="compositionally biased region" description="Basic and acidic residues" evidence="9">
    <location>
        <begin position="939"/>
        <end position="959"/>
    </location>
</feature>
<evidence type="ECO:0000256" key="2">
    <source>
        <dbReference type="ARBA" id="ARBA00016066"/>
    </source>
</evidence>
<feature type="region of interest" description="Disordered" evidence="9">
    <location>
        <begin position="939"/>
        <end position="1024"/>
    </location>
</feature>
<protein>
    <recommendedName>
        <fullName evidence="2">Anaphase-promoting complex subunit 5</fullName>
    </recommendedName>
    <alternativeName>
        <fullName evidence="7">Cyclosome subunit 5</fullName>
    </alternativeName>
</protein>
<dbReference type="Proteomes" id="UP000723463">
    <property type="component" value="Unassembled WGS sequence"/>
</dbReference>
<dbReference type="AlphaFoldDB" id="A0A9P6F4S8"/>
<keyword evidence="6" id="KW-0131">Cell cycle</keyword>
<feature type="compositionally biased region" description="Basic and acidic residues" evidence="9">
    <location>
        <begin position="982"/>
        <end position="997"/>
    </location>
</feature>
<feature type="compositionally biased region" description="Polar residues" evidence="9">
    <location>
        <begin position="573"/>
        <end position="590"/>
    </location>
</feature>
<proteinExistence type="inferred from homology"/>
<feature type="domain" description="Anaphase-promoting complex subunit 5" evidence="10">
    <location>
        <begin position="300"/>
        <end position="388"/>
    </location>
</feature>